<protein>
    <recommendedName>
        <fullName evidence="1">Helix-turn-helix domain-containing protein</fullName>
    </recommendedName>
</protein>
<dbReference type="RefSeq" id="WP_281836338.1">
    <property type="nucleotide sequence ID" value="NZ_BSDY01000011.1"/>
</dbReference>
<reference evidence="2" key="1">
    <citation type="submission" date="2022-12" db="EMBL/GenBank/DDBJ databases">
        <title>Reference genome sequencing for broad-spectrum identification of bacterial and archaeal isolates by mass spectrometry.</title>
        <authorList>
            <person name="Sekiguchi Y."/>
            <person name="Tourlousse D.M."/>
        </authorList>
    </citation>
    <scope>NUCLEOTIDE SEQUENCE</scope>
    <source>
        <strain evidence="2">10succ1</strain>
    </source>
</reference>
<feature type="domain" description="Helix-turn-helix" evidence="1">
    <location>
        <begin position="20"/>
        <end position="66"/>
    </location>
</feature>
<comment type="caution">
    <text evidence="2">The sequence shown here is derived from an EMBL/GenBank/DDBJ whole genome shotgun (WGS) entry which is preliminary data.</text>
</comment>
<dbReference type="InterPro" id="IPR009061">
    <property type="entry name" value="DNA-bd_dom_put_sf"/>
</dbReference>
<gene>
    <name evidence="2" type="ORF">PM10SUCC1_24460</name>
</gene>
<sequence>MLRIGYVQRKLAGLGAEVVSTVEMAEALGVDPATIRRHIRRNKLKAHKVGGVYHIRLSEAADYLRRYWLC</sequence>
<dbReference type="InterPro" id="IPR010093">
    <property type="entry name" value="SinI_DNA-bd"/>
</dbReference>
<dbReference type="EMBL" id="BSDY01000011">
    <property type="protein sequence ID" value="GLI56932.1"/>
    <property type="molecule type" value="Genomic_DNA"/>
</dbReference>
<proteinExistence type="predicted"/>
<dbReference type="AlphaFoldDB" id="A0A9W6GMD0"/>
<dbReference type="GO" id="GO:0003677">
    <property type="term" value="F:DNA binding"/>
    <property type="evidence" value="ECO:0007669"/>
    <property type="project" value="InterPro"/>
</dbReference>
<dbReference type="InterPro" id="IPR041657">
    <property type="entry name" value="HTH_17"/>
</dbReference>
<dbReference type="SUPFAM" id="SSF46955">
    <property type="entry name" value="Putative DNA-binding domain"/>
    <property type="match status" value="1"/>
</dbReference>
<accession>A0A9W6GMD0</accession>
<evidence type="ECO:0000313" key="3">
    <source>
        <dbReference type="Proteomes" id="UP001144471"/>
    </source>
</evidence>
<dbReference type="Pfam" id="PF12728">
    <property type="entry name" value="HTH_17"/>
    <property type="match status" value="1"/>
</dbReference>
<keyword evidence="3" id="KW-1185">Reference proteome</keyword>
<evidence type="ECO:0000259" key="1">
    <source>
        <dbReference type="Pfam" id="PF12728"/>
    </source>
</evidence>
<evidence type="ECO:0000313" key="2">
    <source>
        <dbReference type="EMBL" id="GLI56932.1"/>
    </source>
</evidence>
<organism evidence="2 3">
    <name type="scientific">Propionigenium maris DSM 9537</name>
    <dbReference type="NCBI Taxonomy" id="1123000"/>
    <lineage>
        <taxon>Bacteria</taxon>
        <taxon>Fusobacteriati</taxon>
        <taxon>Fusobacteriota</taxon>
        <taxon>Fusobacteriia</taxon>
        <taxon>Fusobacteriales</taxon>
        <taxon>Fusobacteriaceae</taxon>
        <taxon>Propionigenium</taxon>
    </lineage>
</organism>
<dbReference type="Proteomes" id="UP001144471">
    <property type="component" value="Unassembled WGS sequence"/>
</dbReference>
<dbReference type="NCBIfam" id="TIGR01764">
    <property type="entry name" value="excise"/>
    <property type="match status" value="1"/>
</dbReference>
<name>A0A9W6GMD0_9FUSO</name>